<evidence type="ECO:0000259" key="2">
    <source>
        <dbReference type="Pfam" id="PF00266"/>
    </source>
</evidence>
<keyword evidence="4" id="KW-0456">Lyase</keyword>
<reference evidence="4 5" key="2">
    <citation type="submission" date="2020-08" db="EMBL/GenBank/DDBJ databases">
        <title>Sequencing the genomes of 1000 actinobacteria strains.</title>
        <authorList>
            <person name="Klenk H.-P."/>
        </authorList>
    </citation>
    <scope>NUCLEOTIDE SEQUENCE [LARGE SCALE GENOMIC DNA]</scope>
    <source>
        <strain evidence="4 5">DSM 44772</strain>
    </source>
</reference>
<dbReference type="RefSeq" id="WP_184884562.1">
    <property type="nucleotide sequence ID" value="NZ_BAAAHD010000063.1"/>
</dbReference>
<dbReference type="Pfam" id="PF00266">
    <property type="entry name" value="Aminotran_5"/>
    <property type="match status" value="1"/>
</dbReference>
<evidence type="ECO:0000256" key="1">
    <source>
        <dbReference type="SAM" id="MobiDB-lite"/>
    </source>
</evidence>
<dbReference type="InterPro" id="IPR015424">
    <property type="entry name" value="PyrdxlP-dep_Trfase"/>
</dbReference>
<evidence type="ECO:0000313" key="5">
    <source>
        <dbReference type="Proteomes" id="UP000549343"/>
    </source>
</evidence>
<feature type="domain" description="Aminotransferase class V" evidence="2">
    <location>
        <begin position="76"/>
        <end position="310"/>
    </location>
</feature>
<dbReference type="AlphaFoldDB" id="A0A7W7IE06"/>
<proteinExistence type="predicted"/>
<dbReference type="PANTHER" id="PTHR43586">
    <property type="entry name" value="CYSTEINE DESULFURASE"/>
    <property type="match status" value="1"/>
</dbReference>
<keyword evidence="6" id="KW-1185">Reference proteome</keyword>
<evidence type="ECO:0000313" key="3">
    <source>
        <dbReference type="EMBL" id="GAA0586746.1"/>
    </source>
</evidence>
<protein>
    <submittedName>
        <fullName evidence="3">Aminotransferase class V-fold PLP-dependent enzyme</fullName>
    </submittedName>
    <submittedName>
        <fullName evidence="4">Selenocysteine lyase/cysteine desulfurase</fullName>
    </submittedName>
</protein>
<dbReference type="InterPro" id="IPR015422">
    <property type="entry name" value="PyrdxlP-dep_Trfase_small"/>
</dbReference>
<reference evidence="3 6" key="1">
    <citation type="journal article" date="2019" name="Int. J. Syst. Evol. Microbiol.">
        <title>The Global Catalogue of Microorganisms (GCM) 10K type strain sequencing project: providing services to taxonomists for standard genome sequencing and annotation.</title>
        <authorList>
            <consortium name="The Broad Institute Genomics Platform"/>
            <consortium name="The Broad Institute Genome Sequencing Center for Infectious Disease"/>
            <person name="Wu L."/>
            <person name="Ma J."/>
        </authorList>
    </citation>
    <scope>NUCLEOTIDE SEQUENCE [LARGE SCALE GENOMIC DNA]</scope>
    <source>
        <strain evidence="3 6">JCM 10667</strain>
    </source>
</reference>
<accession>A0A7W7IE06</accession>
<dbReference type="Proteomes" id="UP000549343">
    <property type="component" value="Unassembled WGS sequence"/>
</dbReference>
<dbReference type="Gene3D" id="3.90.1150.10">
    <property type="entry name" value="Aspartate Aminotransferase, domain 1"/>
    <property type="match status" value="1"/>
</dbReference>
<dbReference type="PANTHER" id="PTHR43586:SF21">
    <property type="entry name" value="PYRIDOXAL PHOSPHATE (PLP)-DEPENDENT ASPARTATE AMINOTRANSFERASE SUPERFAMILY"/>
    <property type="match status" value="1"/>
</dbReference>
<dbReference type="InterPro" id="IPR000192">
    <property type="entry name" value="Aminotrans_V_dom"/>
</dbReference>
<dbReference type="EMBL" id="JACHMV010000001">
    <property type="protein sequence ID" value="MBB4775352.1"/>
    <property type="molecule type" value="Genomic_DNA"/>
</dbReference>
<sequence length="375" mass="39036">MNVPTGPRPSDTAFPDDTSSYAPLSIDDARREFGAGVAYLDTASYGLPPRAAHEAMLAAERDRAAGRMTAAAMDEAVTRSRAAFARLLGVRPEHVACGPQVSYFTGLVAASLPDGAAVLTAEGDFTSLLWPFAARPGLTVRQVPLERIPDAVAAGGVDLVAVSAVQSADGRIAPMDALIAAARAHGARILLDATQAAGWLPLPAREVDWLVCGGYKWLLGPRGTCFLTGTPEALDALPPIGAGWYAGADIWDSVYGLPLRLAKDARRLDLSPAWQCWTGHAPALELLVRVGVPAIHDHDTGLARRFRAALGLPPGDSAIVPVPVPAGTAETLRAGGVAASVRAGRLRCAFHLTTTEADVDKAAGLLAPIIGAHPR</sequence>
<reference evidence="3" key="3">
    <citation type="submission" date="2023-12" db="EMBL/GenBank/DDBJ databases">
        <authorList>
            <person name="Sun Q."/>
            <person name="Inoue M."/>
        </authorList>
    </citation>
    <scope>NUCLEOTIDE SEQUENCE</scope>
    <source>
        <strain evidence="3">JCM 10667</strain>
    </source>
</reference>
<dbReference type="GO" id="GO:0016829">
    <property type="term" value="F:lyase activity"/>
    <property type="evidence" value="ECO:0007669"/>
    <property type="project" value="UniProtKB-KW"/>
</dbReference>
<feature type="region of interest" description="Disordered" evidence="1">
    <location>
        <begin position="1"/>
        <end position="21"/>
    </location>
</feature>
<dbReference type="Gene3D" id="3.40.640.10">
    <property type="entry name" value="Type I PLP-dependent aspartate aminotransferase-like (Major domain)"/>
    <property type="match status" value="1"/>
</dbReference>
<name>A0A7W7IE06_9ACTN</name>
<keyword evidence="3" id="KW-0808">Transferase</keyword>
<evidence type="ECO:0000313" key="4">
    <source>
        <dbReference type="EMBL" id="MBB4775352.1"/>
    </source>
</evidence>
<dbReference type="SUPFAM" id="SSF53383">
    <property type="entry name" value="PLP-dependent transferases"/>
    <property type="match status" value="1"/>
</dbReference>
<comment type="caution">
    <text evidence="4">The sequence shown here is derived from an EMBL/GenBank/DDBJ whole genome shotgun (WGS) entry which is preliminary data.</text>
</comment>
<gene>
    <name evidence="4" type="ORF">F4557_003770</name>
    <name evidence="3" type="ORF">GCM10009546_56380</name>
</gene>
<organism evidence="4 5">
    <name type="scientific">Actinomadura livida</name>
    <dbReference type="NCBI Taxonomy" id="79909"/>
    <lineage>
        <taxon>Bacteria</taxon>
        <taxon>Bacillati</taxon>
        <taxon>Actinomycetota</taxon>
        <taxon>Actinomycetes</taxon>
        <taxon>Streptosporangiales</taxon>
        <taxon>Thermomonosporaceae</taxon>
        <taxon>Actinomadura</taxon>
    </lineage>
</organism>
<keyword evidence="3" id="KW-0032">Aminotransferase</keyword>
<evidence type="ECO:0000313" key="6">
    <source>
        <dbReference type="Proteomes" id="UP001501427"/>
    </source>
</evidence>
<dbReference type="Proteomes" id="UP001501427">
    <property type="component" value="Unassembled WGS sequence"/>
</dbReference>
<dbReference type="InterPro" id="IPR015421">
    <property type="entry name" value="PyrdxlP-dep_Trfase_major"/>
</dbReference>
<dbReference type="GO" id="GO:0008483">
    <property type="term" value="F:transaminase activity"/>
    <property type="evidence" value="ECO:0007669"/>
    <property type="project" value="UniProtKB-KW"/>
</dbReference>
<dbReference type="EMBL" id="BAAAHD010000063">
    <property type="protein sequence ID" value="GAA0586746.1"/>
    <property type="molecule type" value="Genomic_DNA"/>
</dbReference>